<evidence type="ECO:0000256" key="1">
    <source>
        <dbReference type="SAM" id="MobiDB-lite"/>
    </source>
</evidence>
<evidence type="ECO:0000313" key="3">
    <source>
        <dbReference type="Proteomes" id="UP001234178"/>
    </source>
</evidence>
<comment type="caution">
    <text evidence="2">The sequence shown here is derived from an EMBL/GenBank/DDBJ whole genome shotgun (WGS) entry which is preliminary data.</text>
</comment>
<accession>A0ABR0AA49</accession>
<dbReference type="EMBL" id="JAOYFB010000037">
    <property type="protein sequence ID" value="KAK4022007.1"/>
    <property type="molecule type" value="Genomic_DNA"/>
</dbReference>
<reference evidence="2 3" key="1">
    <citation type="journal article" date="2023" name="Nucleic Acids Res.">
        <title>The hologenome of Daphnia magna reveals possible DNA methylation and microbiome-mediated evolution of the host genome.</title>
        <authorList>
            <person name="Chaturvedi A."/>
            <person name="Li X."/>
            <person name="Dhandapani V."/>
            <person name="Marshall H."/>
            <person name="Kissane S."/>
            <person name="Cuenca-Cambronero M."/>
            <person name="Asole G."/>
            <person name="Calvet F."/>
            <person name="Ruiz-Romero M."/>
            <person name="Marangio P."/>
            <person name="Guigo R."/>
            <person name="Rago D."/>
            <person name="Mirbahai L."/>
            <person name="Eastwood N."/>
            <person name="Colbourne J.K."/>
            <person name="Zhou J."/>
            <person name="Mallon E."/>
            <person name="Orsini L."/>
        </authorList>
    </citation>
    <scope>NUCLEOTIDE SEQUENCE [LARGE SCALE GENOMIC DNA]</scope>
    <source>
        <strain evidence="2">LRV0_1</strain>
    </source>
</reference>
<sequence>MSQLLAELNRPRRWVGKKKKVILHFPLAKGAEITWAEPSAYRNGTDTPSAPPSLGCRSRKPPPSTRTLRASNFNASSWCSRGVDGAPPGRSVMATIL</sequence>
<dbReference type="Proteomes" id="UP001234178">
    <property type="component" value="Unassembled WGS sequence"/>
</dbReference>
<organism evidence="2 3">
    <name type="scientific">Daphnia magna</name>
    <dbReference type="NCBI Taxonomy" id="35525"/>
    <lineage>
        <taxon>Eukaryota</taxon>
        <taxon>Metazoa</taxon>
        <taxon>Ecdysozoa</taxon>
        <taxon>Arthropoda</taxon>
        <taxon>Crustacea</taxon>
        <taxon>Branchiopoda</taxon>
        <taxon>Diplostraca</taxon>
        <taxon>Cladocera</taxon>
        <taxon>Anomopoda</taxon>
        <taxon>Daphniidae</taxon>
        <taxon>Daphnia</taxon>
    </lineage>
</organism>
<protein>
    <submittedName>
        <fullName evidence="2">Uncharacterized protein</fullName>
    </submittedName>
</protein>
<proteinExistence type="predicted"/>
<keyword evidence="3" id="KW-1185">Reference proteome</keyword>
<feature type="region of interest" description="Disordered" evidence="1">
    <location>
        <begin position="39"/>
        <end position="66"/>
    </location>
</feature>
<gene>
    <name evidence="2" type="ORF">OUZ56_007494</name>
</gene>
<name>A0ABR0AA49_9CRUS</name>
<evidence type="ECO:0000313" key="2">
    <source>
        <dbReference type="EMBL" id="KAK4022007.1"/>
    </source>
</evidence>